<evidence type="ECO:0000256" key="13">
    <source>
        <dbReference type="SAM" id="MobiDB-lite"/>
    </source>
</evidence>
<keyword evidence="8" id="KW-0809">Transit peptide</keyword>
<dbReference type="GO" id="GO:0003899">
    <property type="term" value="F:DNA-directed RNA polymerase activity"/>
    <property type="evidence" value="ECO:0007669"/>
    <property type="project" value="UniProtKB-EC"/>
</dbReference>
<dbReference type="STRING" id="1076935.U4LB14"/>
<feature type="region of interest" description="Disordered" evidence="13">
    <location>
        <begin position="1309"/>
        <end position="1352"/>
    </location>
</feature>
<evidence type="ECO:0000256" key="12">
    <source>
        <dbReference type="ARBA" id="ARBA00073509"/>
    </source>
</evidence>
<comment type="subcellular location">
    <subcellularLocation>
        <location evidence="2">Mitochondrion</location>
    </subcellularLocation>
</comment>
<keyword evidence="16" id="KW-1185">Reference proteome</keyword>
<dbReference type="PANTHER" id="PTHR10102:SF0">
    <property type="entry name" value="DNA-DIRECTED RNA POLYMERASE, MITOCHONDRIAL"/>
    <property type="match status" value="1"/>
</dbReference>
<dbReference type="EC" id="2.7.7.6" evidence="4"/>
<dbReference type="InterPro" id="IPR043502">
    <property type="entry name" value="DNA/RNA_pol_sf"/>
</dbReference>
<dbReference type="InterPro" id="IPR024075">
    <property type="entry name" value="DNA-dir_RNA_pol_helix_hairp_sf"/>
</dbReference>
<dbReference type="Gene3D" id="1.10.150.20">
    <property type="entry name" value="5' to 3' exonuclease, C-terminal subdomain"/>
    <property type="match status" value="1"/>
</dbReference>
<proteinExistence type="inferred from homology"/>
<dbReference type="FunFam" id="1.10.150.20:FF:000041">
    <property type="entry name" value="DNA-directed RNA polymerase"/>
    <property type="match status" value="1"/>
</dbReference>
<dbReference type="Pfam" id="PF00940">
    <property type="entry name" value="RNA_pol"/>
    <property type="match status" value="1"/>
</dbReference>
<dbReference type="Gene3D" id="1.10.287.260">
    <property type="match status" value="1"/>
</dbReference>
<evidence type="ECO:0000256" key="3">
    <source>
        <dbReference type="ARBA" id="ARBA00009493"/>
    </source>
</evidence>
<evidence type="ECO:0000256" key="1">
    <source>
        <dbReference type="ARBA" id="ARBA00004026"/>
    </source>
</evidence>
<evidence type="ECO:0000313" key="16">
    <source>
        <dbReference type="Proteomes" id="UP000018144"/>
    </source>
</evidence>
<evidence type="ECO:0000256" key="6">
    <source>
        <dbReference type="ARBA" id="ARBA00022679"/>
    </source>
</evidence>
<evidence type="ECO:0000256" key="5">
    <source>
        <dbReference type="ARBA" id="ARBA00022478"/>
    </source>
</evidence>
<dbReference type="GO" id="GO:0006390">
    <property type="term" value="P:mitochondrial transcription"/>
    <property type="evidence" value="ECO:0007669"/>
    <property type="project" value="TreeGrafter"/>
</dbReference>
<reference evidence="15 16" key="1">
    <citation type="journal article" date="2013" name="PLoS Genet.">
        <title>The genome and development-dependent transcriptomes of Pyronema confluens: a window into fungal evolution.</title>
        <authorList>
            <person name="Traeger S."/>
            <person name="Altegoer F."/>
            <person name="Freitag M."/>
            <person name="Gabaldon T."/>
            <person name="Kempken F."/>
            <person name="Kumar A."/>
            <person name="Marcet-Houben M."/>
            <person name="Poggeler S."/>
            <person name="Stajich J.E."/>
            <person name="Nowrousian M."/>
        </authorList>
    </citation>
    <scope>NUCLEOTIDE SEQUENCE [LARGE SCALE GENOMIC DNA]</scope>
    <source>
        <strain evidence="16">CBS 100304</strain>
        <tissue evidence="15">Vegetative mycelium</tissue>
    </source>
</reference>
<comment type="similarity">
    <text evidence="3">Belongs to the phage and mitochondrial RNA polymerase family.</text>
</comment>
<accession>U4LB14</accession>
<feature type="region of interest" description="Disordered" evidence="13">
    <location>
        <begin position="1266"/>
        <end position="1297"/>
    </location>
</feature>
<dbReference type="OrthoDB" id="276422at2759"/>
<name>U4LB14_PYROM</name>
<dbReference type="SMART" id="SM01311">
    <property type="entry name" value="RPOL_N"/>
    <property type="match status" value="1"/>
</dbReference>
<comment type="catalytic activity">
    <reaction evidence="11">
        <text>RNA(n) + a ribonucleoside 5'-triphosphate = RNA(n+1) + diphosphate</text>
        <dbReference type="Rhea" id="RHEA:21248"/>
        <dbReference type="Rhea" id="RHEA-COMP:14527"/>
        <dbReference type="Rhea" id="RHEA-COMP:17342"/>
        <dbReference type="ChEBI" id="CHEBI:33019"/>
        <dbReference type="ChEBI" id="CHEBI:61557"/>
        <dbReference type="ChEBI" id="CHEBI:140395"/>
        <dbReference type="EC" id="2.7.7.6"/>
    </reaction>
</comment>
<dbReference type="PROSITE" id="PS00489">
    <property type="entry name" value="RNA_POL_PHAGE_2"/>
    <property type="match status" value="1"/>
</dbReference>
<dbReference type="Proteomes" id="UP000018144">
    <property type="component" value="Unassembled WGS sequence"/>
</dbReference>
<gene>
    <name evidence="15" type="ORF">PCON_06943</name>
</gene>
<evidence type="ECO:0000256" key="10">
    <source>
        <dbReference type="ARBA" id="ARBA00023163"/>
    </source>
</evidence>
<evidence type="ECO:0000256" key="9">
    <source>
        <dbReference type="ARBA" id="ARBA00023128"/>
    </source>
</evidence>
<evidence type="ECO:0000256" key="4">
    <source>
        <dbReference type="ARBA" id="ARBA00012418"/>
    </source>
</evidence>
<keyword evidence="7" id="KW-0548">Nucleotidyltransferase</keyword>
<dbReference type="Gene3D" id="1.10.287.280">
    <property type="match status" value="1"/>
</dbReference>
<dbReference type="eggNOG" id="KOG1038">
    <property type="taxonomic scope" value="Eukaryota"/>
</dbReference>
<dbReference type="PANTHER" id="PTHR10102">
    <property type="entry name" value="DNA-DIRECTED RNA POLYMERASE, MITOCHONDRIAL"/>
    <property type="match status" value="1"/>
</dbReference>
<evidence type="ECO:0000256" key="2">
    <source>
        <dbReference type="ARBA" id="ARBA00004173"/>
    </source>
</evidence>
<dbReference type="Pfam" id="PF14700">
    <property type="entry name" value="RPOL_N"/>
    <property type="match status" value="1"/>
</dbReference>
<dbReference type="FunFam" id="1.10.287.280:FF:000001">
    <property type="entry name" value="DNA-directed RNA polymerase"/>
    <property type="match status" value="1"/>
</dbReference>
<evidence type="ECO:0000256" key="11">
    <source>
        <dbReference type="ARBA" id="ARBA00048552"/>
    </source>
</evidence>
<dbReference type="GO" id="GO:0034245">
    <property type="term" value="C:mitochondrial DNA-directed RNA polymerase complex"/>
    <property type="evidence" value="ECO:0007669"/>
    <property type="project" value="TreeGrafter"/>
</dbReference>
<sequence length="1386" mass="155882">MLRAASSKIPKSSVLRNIHPRAPTEAPPFLPFLYPPTAPLQSRWARHSSNFAADSPPQRTYFTDPPSAPIAIPDRVTSIDGIFRPGEIPNEHTHKDGSSLLIVETPKLSDTHKKRGRGTAGVTQDKHEILSTFEACIRVGRIARAQLMLRSLTAAFEKTSPLLLVAHNTFLQALLKRAMSENTQDSLRSFFSWYEDNMKRELQLTGDATTIALLLKGSFAVQPHAHSHRYIQQYIQLWKDADRNLEDVLVLDILEADQAIQVAKIAGLKASQLPENLREAFKAQAKGATSAEQLESVPAVAAGDVKGRSLYTIRESIKSLIDPDAVPNRHAFGQDDMAFQIERQKILETDVMKSAHERWKQEYEALVAKGMAPLRGSINALLWSWHQAFVPLIMQELVRVLEAEENPGVAGNADRCLYGPFLRVMTPEKIGAIVILEIIKMQNSTVVPTLEGIKSSQAVMNIGKILEQEYYAQELSKRKNHDIFGNLPKSQLQDLFNNMPAFRAVIKKARLKAQDAPQASVDLMFEWPASIRAKLGAVLISMLLHCAKVMVTKTLPNGEVATQHHPAIQHSYSYVKGRRLGMLRLHPDVVQKLGTEPLRGASMGRNLPMLVPPLPWVAWNEGGYYYTRSRVVRTKQSKEQDIYVQTASHRGDLDQLFQGLDVLGQTAWRINKRVFDTVLEVWNKGEEFADIPPREINKELPPEPPQTENPRVRTNWVREVRAIKTEEKNNHSQRCGINLKLEIARGFLFEKFYFPHNVDFRGRAYPIPPNLNHIGDDLSRGLLMFAEAKPLGPTGLRWLKIHCANLAGYDKASFTDRVQYIDDRIADVMDSADKPLEGNRWWLKAEDPWQCLATCISITEALRTPNPEEYMCHTVVAQDGTCNGLQHYAALGGDQEGARQVNLEPSDRPQDVYTGVAELVKAQIEKDVKEEHPLAMLLHGHITRKVVKQSVMTNVYGVTFVGARAQIQKQLEDNPAIPREELTKCAGYLARLVFASISKVFTGATKIQHWLALCARIISRSVSPAQFDDLEDHYNGVLQTPKNESKANMHSVRQKGKVEFMTSVVWTTPLKMAVVQPYRLEGSMCVQTNLQKIYITDPSVIDQVNSRKQMTAFPPNFIHSLDATHMLLSAMKCYQHGLTFAAVHDSFWTHPSDVDKLADILREAFIGLHSVDIMERLKEEFETRYKGYKYRVAIPNSSPTAKLIKMARKLRAAELGQVNLTEVDDLRWELQRDTYLASDDPELREKGAAMVTPSVILDHAGGVESTQAKEDLGTTLGVIPETPAEEKKMKRDDDEAVEVEEDVIDEDDDIAEIEESESAEEEEESVEEDEEIEQVQVEKTKKAASTKPPVMGGGITYVWVPLVFPALPPKGEFDVTRLRESKYFFS</sequence>
<dbReference type="InterPro" id="IPR029262">
    <property type="entry name" value="RPOL_N"/>
</dbReference>
<comment type="function">
    <text evidence="1">DNA-dependent RNA polymerase catalyzes the transcription of DNA into RNA using the four ribonucleoside triphosphates as substrates.</text>
</comment>
<dbReference type="InterPro" id="IPR037159">
    <property type="entry name" value="RNA_POL_N_sf"/>
</dbReference>
<protein>
    <recommendedName>
        <fullName evidence="12">DNA-directed RNA polymerase, mitochondrial</fullName>
        <ecNumber evidence="4">2.7.7.6</ecNumber>
    </recommendedName>
</protein>
<evidence type="ECO:0000259" key="14">
    <source>
        <dbReference type="SMART" id="SM01311"/>
    </source>
</evidence>
<dbReference type="FunFam" id="1.10.287.260:FF:000001">
    <property type="entry name" value="DNA-directed RNA polymerase"/>
    <property type="match status" value="1"/>
</dbReference>
<keyword evidence="10" id="KW-0804">Transcription</keyword>
<dbReference type="EMBL" id="HF935349">
    <property type="protein sequence ID" value="CCX07354.1"/>
    <property type="molecule type" value="Genomic_DNA"/>
</dbReference>
<dbReference type="InterPro" id="IPR046950">
    <property type="entry name" value="DNA-dir_Rpol_C_phage-type"/>
</dbReference>
<evidence type="ECO:0000256" key="7">
    <source>
        <dbReference type="ARBA" id="ARBA00022695"/>
    </source>
</evidence>
<keyword evidence="9" id="KW-0496">Mitochondrion</keyword>
<keyword evidence="5 15" id="KW-0240">DNA-directed RNA polymerase</keyword>
<dbReference type="InterPro" id="IPR002092">
    <property type="entry name" value="DNA-dir_Rpol_phage-type"/>
</dbReference>
<organism evidence="15 16">
    <name type="scientific">Pyronema omphalodes (strain CBS 100304)</name>
    <name type="common">Pyronema confluens</name>
    <dbReference type="NCBI Taxonomy" id="1076935"/>
    <lineage>
        <taxon>Eukaryota</taxon>
        <taxon>Fungi</taxon>
        <taxon>Dikarya</taxon>
        <taxon>Ascomycota</taxon>
        <taxon>Pezizomycotina</taxon>
        <taxon>Pezizomycetes</taxon>
        <taxon>Pezizales</taxon>
        <taxon>Pyronemataceae</taxon>
        <taxon>Pyronema</taxon>
    </lineage>
</organism>
<evidence type="ECO:0000256" key="8">
    <source>
        <dbReference type="ARBA" id="ARBA00022946"/>
    </source>
</evidence>
<feature type="domain" description="DNA-directed RNA polymerase N-terminal" evidence="14">
    <location>
        <begin position="342"/>
        <end position="665"/>
    </location>
</feature>
<evidence type="ECO:0000313" key="15">
    <source>
        <dbReference type="EMBL" id="CCX07354.1"/>
    </source>
</evidence>
<feature type="compositionally biased region" description="Acidic residues" evidence="13">
    <location>
        <begin position="1309"/>
        <end position="1333"/>
    </location>
</feature>
<dbReference type="Gene3D" id="1.10.1320.10">
    <property type="entry name" value="DNA-directed RNA polymerase, N-terminal domain"/>
    <property type="match status" value="1"/>
</dbReference>
<feature type="compositionally biased region" description="Basic and acidic residues" evidence="13">
    <location>
        <begin position="1284"/>
        <end position="1293"/>
    </location>
</feature>
<dbReference type="SUPFAM" id="SSF56672">
    <property type="entry name" value="DNA/RNA polymerases"/>
    <property type="match status" value="1"/>
</dbReference>
<dbReference type="OMA" id="KWFEVDM"/>
<dbReference type="GO" id="GO:0001018">
    <property type="term" value="F:mitochondrial promoter sequence-specific DNA binding"/>
    <property type="evidence" value="ECO:0007669"/>
    <property type="project" value="TreeGrafter"/>
</dbReference>
<keyword evidence="6" id="KW-0808">Transferase</keyword>